<keyword evidence="6" id="KW-0812">Transmembrane</keyword>
<sequence>MGASFSLFPLLVTLFAITLFIKLLFKSKNGASKPHPPGPPGRPLVGNIFDLGEIPHQTLYKLRADYGPVIWLKLGAINTMVVQSAEAAAELFKKCDLQFSDRKTPDSLTALGYSQGSVAVGAYSDYWRKLRRICTTEFLVQKRVNESTHIRQKCVGEMIEWIKRDMAISQEIQLDRFLFVTAFNVVGNLMLSEDVMETRLGEASDFFDAFLMFLEWCGKPNVADFFPFLKWVDPQGIRKNTAKYLGKLIGFASEIVKERIERKGSGMEKERDDFLDALLDEGEVDENGPDKLSVKNITIALLVILFIIIIISHFIQ</sequence>
<dbReference type="InterPro" id="IPR036396">
    <property type="entry name" value="Cyt_P450_sf"/>
</dbReference>
<feature type="transmembrane region" description="Helical" evidence="6">
    <location>
        <begin position="6"/>
        <end position="25"/>
    </location>
</feature>
<name>A0A830CBM9_9LAMI</name>
<protein>
    <submittedName>
        <fullName evidence="7">Cytochrome p450 76a2</fullName>
    </submittedName>
</protein>
<dbReference type="Gene3D" id="1.10.630.10">
    <property type="entry name" value="Cytochrome P450"/>
    <property type="match status" value="1"/>
</dbReference>
<keyword evidence="2" id="KW-0349">Heme</keyword>
<evidence type="ECO:0000313" key="7">
    <source>
        <dbReference type="EMBL" id="GFP94438.1"/>
    </source>
</evidence>
<evidence type="ECO:0000256" key="3">
    <source>
        <dbReference type="ARBA" id="ARBA00022723"/>
    </source>
</evidence>
<keyword evidence="4" id="KW-0408">Iron</keyword>
<dbReference type="InterPro" id="IPR001128">
    <property type="entry name" value="Cyt_P450"/>
</dbReference>
<keyword evidence="5" id="KW-0503">Monooxygenase</keyword>
<accession>A0A830CBM9</accession>
<evidence type="ECO:0000256" key="6">
    <source>
        <dbReference type="SAM" id="Phobius"/>
    </source>
</evidence>
<comment type="caution">
    <text evidence="7">The sequence shown here is derived from an EMBL/GenBank/DDBJ whole genome shotgun (WGS) entry which is preliminary data.</text>
</comment>
<keyword evidence="6" id="KW-1133">Transmembrane helix</keyword>
<dbReference type="GO" id="GO:0020037">
    <property type="term" value="F:heme binding"/>
    <property type="evidence" value="ECO:0007669"/>
    <property type="project" value="InterPro"/>
</dbReference>
<dbReference type="GO" id="GO:0016705">
    <property type="term" value="F:oxidoreductase activity, acting on paired donors, with incorporation or reduction of molecular oxygen"/>
    <property type="evidence" value="ECO:0007669"/>
    <property type="project" value="InterPro"/>
</dbReference>
<dbReference type="PANTHER" id="PTHR47950">
    <property type="entry name" value="CYTOCHROME P450, FAMILY 76, SUBFAMILY C, POLYPEPTIDE 5-RELATED"/>
    <property type="match status" value="1"/>
</dbReference>
<keyword evidence="5" id="KW-0560">Oxidoreductase</keyword>
<proteinExistence type="inferred from homology"/>
<evidence type="ECO:0000256" key="2">
    <source>
        <dbReference type="ARBA" id="ARBA00022617"/>
    </source>
</evidence>
<dbReference type="PANTHER" id="PTHR47950:SF15">
    <property type="entry name" value="CYTOCHROME P450"/>
    <property type="match status" value="1"/>
</dbReference>
<feature type="transmembrane region" description="Helical" evidence="6">
    <location>
        <begin position="297"/>
        <end position="315"/>
    </location>
</feature>
<dbReference type="GO" id="GO:0005506">
    <property type="term" value="F:iron ion binding"/>
    <property type="evidence" value="ECO:0007669"/>
    <property type="project" value="InterPro"/>
</dbReference>
<evidence type="ECO:0000256" key="1">
    <source>
        <dbReference type="ARBA" id="ARBA00010617"/>
    </source>
</evidence>
<dbReference type="GO" id="GO:0004497">
    <property type="term" value="F:monooxygenase activity"/>
    <property type="evidence" value="ECO:0007669"/>
    <property type="project" value="UniProtKB-KW"/>
</dbReference>
<evidence type="ECO:0000313" key="8">
    <source>
        <dbReference type="Proteomes" id="UP000653305"/>
    </source>
</evidence>
<reference evidence="7" key="1">
    <citation type="submission" date="2020-07" db="EMBL/GenBank/DDBJ databases">
        <title>Ethylene signaling mediates host invasion by parasitic plants.</title>
        <authorList>
            <person name="Yoshida S."/>
        </authorList>
    </citation>
    <scope>NUCLEOTIDE SEQUENCE</scope>
    <source>
        <strain evidence="7">Okayama</strain>
    </source>
</reference>
<keyword evidence="3" id="KW-0479">Metal-binding</keyword>
<comment type="similarity">
    <text evidence="1">Belongs to the cytochrome P450 family.</text>
</comment>
<keyword evidence="6" id="KW-0472">Membrane</keyword>
<dbReference type="AlphaFoldDB" id="A0A830CBM9"/>
<gene>
    <name evidence="7" type="ORF">PHJA_001588200</name>
</gene>
<dbReference type="OrthoDB" id="1055148at2759"/>
<dbReference type="Pfam" id="PF00067">
    <property type="entry name" value="p450"/>
    <property type="match status" value="1"/>
</dbReference>
<evidence type="ECO:0000256" key="5">
    <source>
        <dbReference type="ARBA" id="ARBA00023033"/>
    </source>
</evidence>
<organism evidence="7 8">
    <name type="scientific">Phtheirospermum japonicum</name>
    <dbReference type="NCBI Taxonomy" id="374723"/>
    <lineage>
        <taxon>Eukaryota</taxon>
        <taxon>Viridiplantae</taxon>
        <taxon>Streptophyta</taxon>
        <taxon>Embryophyta</taxon>
        <taxon>Tracheophyta</taxon>
        <taxon>Spermatophyta</taxon>
        <taxon>Magnoliopsida</taxon>
        <taxon>eudicotyledons</taxon>
        <taxon>Gunneridae</taxon>
        <taxon>Pentapetalae</taxon>
        <taxon>asterids</taxon>
        <taxon>lamiids</taxon>
        <taxon>Lamiales</taxon>
        <taxon>Orobanchaceae</taxon>
        <taxon>Orobanchaceae incertae sedis</taxon>
        <taxon>Phtheirospermum</taxon>
    </lineage>
</organism>
<evidence type="ECO:0000256" key="4">
    <source>
        <dbReference type="ARBA" id="ARBA00023004"/>
    </source>
</evidence>
<dbReference type="Proteomes" id="UP000653305">
    <property type="component" value="Unassembled WGS sequence"/>
</dbReference>
<dbReference type="SUPFAM" id="SSF48264">
    <property type="entry name" value="Cytochrome P450"/>
    <property type="match status" value="1"/>
</dbReference>
<dbReference type="EMBL" id="BMAC01000349">
    <property type="protein sequence ID" value="GFP94438.1"/>
    <property type="molecule type" value="Genomic_DNA"/>
</dbReference>
<keyword evidence="8" id="KW-1185">Reference proteome</keyword>